<dbReference type="Pfam" id="PF09669">
    <property type="entry name" value="Phage_pRha"/>
    <property type="match status" value="1"/>
</dbReference>
<name>A0AAE4Q627_STRCB</name>
<protein>
    <submittedName>
        <fullName evidence="1">Rha family transcriptional regulator</fullName>
    </submittedName>
</protein>
<dbReference type="Proteomes" id="UP001186118">
    <property type="component" value="Unassembled WGS sequence"/>
</dbReference>
<proteinExistence type="predicted"/>
<gene>
    <name evidence="1" type="ORF">KB584_06430</name>
</gene>
<evidence type="ECO:0000313" key="1">
    <source>
        <dbReference type="EMBL" id="MDV5977099.1"/>
    </source>
</evidence>
<comment type="caution">
    <text evidence="1">The sequence shown here is derived from an EMBL/GenBank/DDBJ whole genome shotgun (WGS) entry which is preliminary data.</text>
</comment>
<sequence>MKAMIPMNDYGIMADKHNTARVDSRFVAQFFEKNHKEVLRDIRKVVSTDSGLSEEFTELNFALSEYRDTTGRKLPCYLLTRDGFTILAMGYTGQKAMKFKELYIKKFNEMEDFIITIISAREMFPILTENIALIHDNPKAYHYSNECDMINRLVLGMSAKQVRELYGIEKGQSIRPYLTSGQMYLIDRLQKIDAGLLISTPDYQARKRQLEWYLTKISKEADYE</sequence>
<dbReference type="EMBL" id="JAGQEX010000011">
    <property type="protein sequence ID" value="MDV5977099.1"/>
    <property type="molecule type" value="Genomic_DNA"/>
</dbReference>
<dbReference type="AlphaFoldDB" id="A0AAE4Q627"/>
<dbReference type="NCBIfam" id="TIGR02681">
    <property type="entry name" value="phage_pRha"/>
    <property type="match status" value="1"/>
</dbReference>
<reference evidence="1" key="1">
    <citation type="submission" date="2021-04" db="EMBL/GenBank/DDBJ databases">
        <title>Draft genomes of 20 S. canis strains.</title>
        <authorList>
            <person name="Pagnossin D."/>
            <person name="Weir W."/>
            <person name="Smith A."/>
            <person name="Ure R."/>
            <person name="Oravcova K."/>
        </authorList>
    </citation>
    <scope>NUCLEOTIDE SEQUENCE</scope>
    <source>
        <strain evidence="1">284</strain>
    </source>
</reference>
<organism evidence="1 2">
    <name type="scientific">Streptococcus canis</name>
    <dbReference type="NCBI Taxonomy" id="1329"/>
    <lineage>
        <taxon>Bacteria</taxon>
        <taxon>Bacillati</taxon>
        <taxon>Bacillota</taxon>
        <taxon>Bacilli</taxon>
        <taxon>Lactobacillales</taxon>
        <taxon>Streptococcaceae</taxon>
        <taxon>Streptococcus</taxon>
    </lineage>
</organism>
<accession>A0AAE4Q627</accession>
<dbReference type="RefSeq" id="WP_317610136.1">
    <property type="nucleotide sequence ID" value="NZ_JAGQEX010000011.1"/>
</dbReference>
<dbReference type="InterPro" id="IPR014054">
    <property type="entry name" value="Phage_regulatory_Rha"/>
</dbReference>
<evidence type="ECO:0000313" key="2">
    <source>
        <dbReference type="Proteomes" id="UP001186118"/>
    </source>
</evidence>